<evidence type="ECO:0000313" key="3">
    <source>
        <dbReference type="EMBL" id="PFX24986.1"/>
    </source>
</evidence>
<evidence type="ECO:0000256" key="1">
    <source>
        <dbReference type="PROSITE-ProRule" id="PRU00259"/>
    </source>
</evidence>
<dbReference type="PANTHER" id="PTHR46241:SF1">
    <property type="entry name" value="OUTER DYNEIN ARM-DOCKING COMPLEX SUBUNIT 2"/>
    <property type="match status" value="1"/>
</dbReference>
<feature type="compositionally biased region" description="Basic residues" evidence="2">
    <location>
        <begin position="93"/>
        <end position="103"/>
    </location>
</feature>
<dbReference type="Gene3D" id="1.25.10.10">
    <property type="entry name" value="Leucine-rich Repeat Variant"/>
    <property type="match status" value="2"/>
</dbReference>
<dbReference type="InterPro" id="IPR016024">
    <property type="entry name" value="ARM-type_fold"/>
</dbReference>
<dbReference type="AlphaFoldDB" id="A0A2B4S6H2"/>
<feature type="compositionally biased region" description="Basic and acidic residues" evidence="2">
    <location>
        <begin position="49"/>
        <end position="59"/>
    </location>
</feature>
<reference evidence="4" key="1">
    <citation type="journal article" date="2017" name="bioRxiv">
        <title>Comparative analysis of the genomes of Stylophora pistillata and Acropora digitifera provides evidence for extensive differences between species of corals.</title>
        <authorList>
            <person name="Voolstra C.R."/>
            <person name="Li Y."/>
            <person name="Liew Y.J."/>
            <person name="Baumgarten S."/>
            <person name="Zoccola D."/>
            <person name="Flot J.-F."/>
            <person name="Tambutte S."/>
            <person name="Allemand D."/>
            <person name="Aranda M."/>
        </authorList>
    </citation>
    <scope>NUCLEOTIDE SEQUENCE [LARGE SCALE GENOMIC DNA]</scope>
</reference>
<dbReference type="SMART" id="SM00185">
    <property type="entry name" value="ARM"/>
    <property type="match status" value="4"/>
</dbReference>
<dbReference type="InterPro" id="IPR000225">
    <property type="entry name" value="Armadillo"/>
</dbReference>
<feature type="compositionally biased region" description="Polar residues" evidence="2">
    <location>
        <begin position="165"/>
        <end position="174"/>
    </location>
</feature>
<gene>
    <name evidence="3" type="primary">Armc4</name>
    <name evidence="3" type="ORF">AWC38_SpisGene10395</name>
</gene>
<feature type="region of interest" description="Disordered" evidence="2">
    <location>
        <begin position="1"/>
        <end position="116"/>
    </location>
</feature>
<feature type="repeat" description="ARM" evidence="1">
    <location>
        <begin position="296"/>
        <end position="338"/>
    </location>
</feature>
<dbReference type="Pfam" id="PF00514">
    <property type="entry name" value="Arm"/>
    <property type="match status" value="1"/>
</dbReference>
<dbReference type="EMBL" id="LSMT01000162">
    <property type="protein sequence ID" value="PFX24986.1"/>
    <property type="molecule type" value="Genomic_DNA"/>
</dbReference>
<dbReference type="SUPFAM" id="SSF48371">
    <property type="entry name" value="ARM repeat"/>
    <property type="match status" value="1"/>
</dbReference>
<dbReference type="PROSITE" id="PS50176">
    <property type="entry name" value="ARM_REPEAT"/>
    <property type="match status" value="1"/>
</dbReference>
<name>A0A2B4S6H2_STYPI</name>
<sequence length="482" mass="53832">MLKSRLKMSQIGDNEMDTRIEDNKEIQDKSDSNPSEETTAATEQGVEDTSTKETTDENKQSSFLDKYLSDSETEDDVAENKEEKEKPEERKPEKKKVKKKTKTPKSEKQFTPRKPSMRWKNLRLVVGDDRHIKVLFLDRCSDDEVKEVNKPQPKTKQNRKESRSNKQNLQSRRSTVLRIPSEPAESSTESEEEDDRVLDGKVGVADLPSEYWQIQRLIRFLKNGNQVATVITFCALTDFNLTQELTQMAIRDVNGLTVLVNILRTDHVNCQIGALKVLQQLTISSIYNRRAVIKMGGVQILVDLITDAPKEVQSLAAANLANLAKSSVGRNILKKYGGLQKLVGLLNYDGGQFTGRRLSGNGSPGQPRSDLEVARNAALALWSCSKSTRSRSAIFNAGSVPLLAKLVTMDKDEFLVPIVGLVQECAVVLLLEMIGSEDAALQEAAAGCLLNMRQLAMANERARYQEDTNNDLETDTDSVQQN</sequence>
<keyword evidence="4" id="KW-1185">Reference proteome</keyword>
<dbReference type="OrthoDB" id="5980368at2759"/>
<dbReference type="PANTHER" id="PTHR46241">
    <property type="entry name" value="ARMADILLO REPEAT-CONTAINING PROTEIN 4 ARMC4"/>
    <property type="match status" value="1"/>
</dbReference>
<feature type="compositionally biased region" description="Polar residues" evidence="2">
    <location>
        <begin position="32"/>
        <end position="42"/>
    </location>
</feature>
<feature type="region of interest" description="Disordered" evidence="2">
    <location>
        <begin position="144"/>
        <end position="197"/>
    </location>
</feature>
<dbReference type="InterPro" id="IPR011989">
    <property type="entry name" value="ARM-like"/>
</dbReference>
<organism evidence="3 4">
    <name type="scientific">Stylophora pistillata</name>
    <name type="common">Smooth cauliflower coral</name>
    <dbReference type="NCBI Taxonomy" id="50429"/>
    <lineage>
        <taxon>Eukaryota</taxon>
        <taxon>Metazoa</taxon>
        <taxon>Cnidaria</taxon>
        <taxon>Anthozoa</taxon>
        <taxon>Hexacorallia</taxon>
        <taxon>Scleractinia</taxon>
        <taxon>Astrocoeniina</taxon>
        <taxon>Pocilloporidae</taxon>
        <taxon>Stylophora</taxon>
    </lineage>
</organism>
<proteinExistence type="predicted"/>
<protein>
    <submittedName>
        <fullName evidence="3">Armadillo repeat-containing protein 4</fullName>
    </submittedName>
</protein>
<dbReference type="Proteomes" id="UP000225706">
    <property type="component" value="Unassembled WGS sequence"/>
</dbReference>
<accession>A0A2B4S6H2</accession>
<feature type="compositionally biased region" description="Basic and acidic residues" evidence="2">
    <location>
        <begin position="78"/>
        <end position="92"/>
    </location>
</feature>
<comment type="caution">
    <text evidence="3">The sequence shown here is derived from an EMBL/GenBank/DDBJ whole genome shotgun (WGS) entry which is preliminary data.</text>
</comment>
<dbReference type="STRING" id="50429.A0A2B4S6H2"/>
<evidence type="ECO:0000256" key="2">
    <source>
        <dbReference type="SAM" id="MobiDB-lite"/>
    </source>
</evidence>
<feature type="compositionally biased region" description="Basic and acidic residues" evidence="2">
    <location>
        <begin position="16"/>
        <end position="31"/>
    </location>
</feature>
<evidence type="ECO:0000313" key="4">
    <source>
        <dbReference type="Proteomes" id="UP000225706"/>
    </source>
</evidence>